<dbReference type="GO" id="GO:0005886">
    <property type="term" value="C:plasma membrane"/>
    <property type="evidence" value="ECO:0007669"/>
    <property type="project" value="UniProtKB-SubCell"/>
</dbReference>
<organism evidence="7 8">
    <name type="scientific">Psychrobacter aquaticus CMS 56</name>
    <dbReference type="NCBI Taxonomy" id="1354303"/>
    <lineage>
        <taxon>Bacteria</taxon>
        <taxon>Pseudomonadati</taxon>
        <taxon>Pseudomonadota</taxon>
        <taxon>Gammaproteobacteria</taxon>
        <taxon>Moraxellales</taxon>
        <taxon>Moraxellaceae</taxon>
        <taxon>Psychrobacter</taxon>
    </lineage>
</organism>
<dbReference type="InterPro" id="IPR029044">
    <property type="entry name" value="Nucleotide-diphossugar_trans"/>
</dbReference>
<evidence type="ECO:0000313" key="8">
    <source>
        <dbReference type="Proteomes" id="UP000016761"/>
    </source>
</evidence>
<dbReference type="Proteomes" id="UP000016761">
    <property type="component" value="Unassembled WGS sequence"/>
</dbReference>
<dbReference type="EMBL" id="AUSW01000019">
    <property type="protein sequence ID" value="ERL55820.1"/>
    <property type="molecule type" value="Genomic_DNA"/>
</dbReference>
<comment type="subcellular location">
    <subcellularLocation>
        <location evidence="1">Cell membrane</location>
    </subcellularLocation>
</comment>
<evidence type="ECO:0000256" key="2">
    <source>
        <dbReference type="ARBA" id="ARBA00022475"/>
    </source>
</evidence>
<evidence type="ECO:0000256" key="5">
    <source>
        <dbReference type="ARBA" id="ARBA00023136"/>
    </source>
</evidence>
<keyword evidence="4 7" id="KW-0808">Transferase</keyword>
<dbReference type="Gene3D" id="3.90.550.10">
    <property type="entry name" value="Spore Coat Polysaccharide Biosynthesis Protein SpsA, Chain A"/>
    <property type="match status" value="1"/>
</dbReference>
<evidence type="ECO:0000313" key="7">
    <source>
        <dbReference type="EMBL" id="ERL55820.1"/>
    </source>
</evidence>
<keyword evidence="8" id="KW-1185">Reference proteome</keyword>
<dbReference type="AlphaFoldDB" id="U4T4H8"/>
<accession>U4T4H8</accession>
<dbReference type="PANTHER" id="PTHR43646:SF2">
    <property type="entry name" value="GLYCOSYLTRANSFERASE 2-LIKE DOMAIN-CONTAINING PROTEIN"/>
    <property type="match status" value="1"/>
</dbReference>
<dbReference type="NCBIfam" id="TIGR04283">
    <property type="entry name" value="glyco_like_mftF"/>
    <property type="match status" value="1"/>
</dbReference>
<evidence type="ECO:0000256" key="1">
    <source>
        <dbReference type="ARBA" id="ARBA00004236"/>
    </source>
</evidence>
<sequence>MKLSIIIPLLNEADNLPQLIAHVTTLQPAPQQVILVDGGSMDGSVTIAENLLKASLETAQSAIDWQVVESAAGRARQMNTGAKLATGDVLLFLHADTQLPMDAINEVQEAMLQYDWGRFDVRLDSPHPLLKIVGIMINKRSRLVSIATGDQAIFIKKSVFERLGGYPDQPLMEDIELCKRLKKIARPACLHSKVTTSARRWQQHGNFRTIFLMWHLRFDYWRGVAPDVLKQRYYKH</sequence>
<reference evidence="7 8" key="1">
    <citation type="journal article" date="2013" name="Genome Announc.">
        <title>Draft Genome Sequence of Psychrobacter aquaticus Strain CMS 56T, Isolated from a Cyanobacterial Mat Sample Collected from Water Bodies in the McMurdo Dry Valley Region of Antarctica.</title>
        <authorList>
            <person name="Reddy G.S."/>
            <person name="Ara S."/>
            <person name="Singh A."/>
            <person name="Kumar Pinnaka A."/>
            <person name="Shivaji S."/>
        </authorList>
    </citation>
    <scope>NUCLEOTIDE SEQUENCE [LARGE SCALE GENOMIC DNA]</scope>
    <source>
        <strain evidence="7 8">CMS 56</strain>
    </source>
</reference>
<dbReference type="PATRIC" id="fig|1354303.4.peg.1221"/>
<evidence type="ECO:0000259" key="6">
    <source>
        <dbReference type="Pfam" id="PF00535"/>
    </source>
</evidence>
<dbReference type="SUPFAM" id="SSF53448">
    <property type="entry name" value="Nucleotide-diphospho-sugar transferases"/>
    <property type="match status" value="1"/>
</dbReference>
<dbReference type="Pfam" id="PF00535">
    <property type="entry name" value="Glycos_transf_2"/>
    <property type="match status" value="1"/>
</dbReference>
<gene>
    <name evidence="7" type="ORF">M917_1238</name>
</gene>
<name>U4T4H8_9GAMM</name>
<keyword evidence="5" id="KW-0472">Membrane</keyword>
<feature type="domain" description="Glycosyltransferase 2-like" evidence="6">
    <location>
        <begin position="4"/>
        <end position="113"/>
    </location>
</feature>
<comment type="caution">
    <text evidence="7">The sequence shown here is derived from an EMBL/GenBank/DDBJ whole genome shotgun (WGS) entry which is preliminary data.</text>
</comment>
<protein>
    <submittedName>
        <fullName evidence="7">Glycosyl transferase, family 2</fullName>
    </submittedName>
</protein>
<dbReference type="GO" id="GO:0016757">
    <property type="term" value="F:glycosyltransferase activity"/>
    <property type="evidence" value="ECO:0007669"/>
    <property type="project" value="UniProtKB-KW"/>
</dbReference>
<proteinExistence type="predicted"/>
<evidence type="ECO:0000256" key="3">
    <source>
        <dbReference type="ARBA" id="ARBA00022676"/>
    </source>
</evidence>
<dbReference type="PANTHER" id="PTHR43646">
    <property type="entry name" value="GLYCOSYLTRANSFERASE"/>
    <property type="match status" value="1"/>
</dbReference>
<dbReference type="CDD" id="cd02522">
    <property type="entry name" value="GT_2_like_a"/>
    <property type="match status" value="1"/>
</dbReference>
<dbReference type="InterPro" id="IPR001173">
    <property type="entry name" value="Glyco_trans_2-like"/>
</dbReference>
<dbReference type="InterPro" id="IPR026461">
    <property type="entry name" value="Trfase_2_rSAM/seldom_assoc"/>
</dbReference>
<keyword evidence="3" id="KW-0328">Glycosyltransferase</keyword>
<dbReference type="STRING" id="1354303.M917_1238"/>
<keyword evidence="2" id="KW-1003">Cell membrane</keyword>
<evidence type="ECO:0000256" key="4">
    <source>
        <dbReference type="ARBA" id="ARBA00022679"/>
    </source>
</evidence>
<dbReference type="eggNOG" id="COG1215">
    <property type="taxonomic scope" value="Bacteria"/>
</dbReference>